<reference evidence="2" key="1">
    <citation type="journal article" date="2019" name="Int. J. Syst. Evol. Microbiol.">
        <title>The Global Catalogue of Microorganisms (GCM) 10K type strain sequencing project: providing services to taxonomists for standard genome sequencing and annotation.</title>
        <authorList>
            <consortium name="The Broad Institute Genomics Platform"/>
            <consortium name="The Broad Institute Genome Sequencing Center for Infectious Disease"/>
            <person name="Wu L."/>
            <person name="Ma J."/>
        </authorList>
    </citation>
    <scope>NUCLEOTIDE SEQUENCE [LARGE SCALE GENOMIC DNA]</scope>
    <source>
        <strain evidence="2">CCUG 56108</strain>
    </source>
</reference>
<dbReference type="EMBL" id="JBHTND010000035">
    <property type="protein sequence ID" value="MFD1303685.1"/>
    <property type="molecule type" value="Genomic_DNA"/>
</dbReference>
<protein>
    <submittedName>
        <fullName evidence="1">Uncharacterized protein</fullName>
    </submittedName>
</protein>
<proteinExistence type="predicted"/>
<sequence>MVSGEQGNTFRGWIKLRLCHSRGRSYLLPDILIGFGGTRFFVPSFFGPPCLTFNIPVGSGSGDRIHEAKLSLDVAAPRGETATRLQVTFRSDEHVRSYEDGAQLYRCTYTGPADTRLAPLVSGRCARLPEGDFAIEVFHHTVEPTVEKILASGELWSGPYNIAGTAELDNVSHIYFTTLPKIIDEADLRRIAMSSGGQIAFQTTSDRPREDALDLPVYRSFTADRTATLPFQVPCEIVAPAHLLFHPYVPPNPAYYEIVGSEIVRVAMSPGATLKFVDLSISPIQSALKRFDYIVEGDASTVAGLEAPMREDGTTQVAHLERLDQGLDLFDFWRRHQNSDQHSGRSFEERRIRPRA</sequence>
<name>A0ABW3X4E9_9HYPH</name>
<organism evidence="1 2">
    <name type="scientific">Methylobacterium marchantiae</name>
    <dbReference type="NCBI Taxonomy" id="600331"/>
    <lineage>
        <taxon>Bacteria</taxon>
        <taxon>Pseudomonadati</taxon>
        <taxon>Pseudomonadota</taxon>
        <taxon>Alphaproteobacteria</taxon>
        <taxon>Hyphomicrobiales</taxon>
        <taxon>Methylobacteriaceae</taxon>
        <taxon>Methylobacterium</taxon>
    </lineage>
</organism>
<comment type="caution">
    <text evidence="1">The sequence shown here is derived from an EMBL/GenBank/DDBJ whole genome shotgun (WGS) entry which is preliminary data.</text>
</comment>
<keyword evidence="2" id="KW-1185">Reference proteome</keyword>
<gene>
    <name evidence="1" type="ORF">ACFQ4G_19130</name>
</gene>
<evidence type="ECO:0000313" key="2">
    <source>
        <dbReference type="Proteomes" id="UP001597176"/>
    </source>
</evidence>
<dbReference type="RefSeq" id="WP_238209302.1">
    <property type="nucleotide sequence ID" value="NZ_JBHTND010000035.1"/>
</dbReference>
<evidence type="ECO:0000313" key="1">
    <source>
        <dbReference type="EMBL" id="MFD1303685.1"/>
    </source>
</evidence>
<accession>A0ABW3X4E9</accession>
<dbReference type="Proteomes" id="UP001597176">
    <property type="component" value="Unassembled WGS sequence"/>
</dbReference>